<accession>A0A0L0HHT7</accession>
<sequence length="127" mass="13838">MHPLPQLPSVLSSSRTSAPQNTVPIDPTLIDEIEKTAEQVSADVVRFLGNLKTRMDEITSYTHESVGVNRQAVNSLSHSIEESIDQMTGLINAVDELSHDMTAVQTLAGEIKTIKDALDRVESIIGK</sequence>
<evidence type="ECO:0000259" key="2">
    <source>
        <dbReference type="Pfam" id="PF10157"/>
    </source>
</evidence>
<proteinExistence type="predicted"/>
<dbReference type="OMA" id="HVYNLSV"/>
<dbReference type="Proteomes" id="UP000053201">
    <property type="component" value="Unassembled WGS sequence"/>
</dbReference>
<dbReference type="STRING" id="645134.A0A0L0HHT7"/>
<feature type="compositionally biased region" description="Low complexity" evidence="1">
    <location>
        <begin position="1"/>
        <end position="14"/>
    </location>
</feature>
<dbReference type="AlphaFoldDB" id="A0A0L0HHT7"/>
<dbReference type="EMBL" id="KQ257455">
    <property type="protein sequence ID" value="KND00648.1"/>
    <property type="molecule type" value="Genomic_DNA"/>
</dbReference>
<name>A0A0L0HHT7_SPIPD</name>
<dbReference type="Pfam" id="PF10157">
    <property type="entry name" value="BORCS6"/>
    <property type="match status" value="1"/>
</dbReference>
<dbReference type="VEuPathDB" id="FungiDB:SPPG_09141"/>
<dbReference type="GO" id="GO:0032418">
    <property type="term" value="P:lysosome localization"/>
    <property type="evidence" value="ECO:0007669"/>
    <property type="project" value="TreeGrafter"/>
</dbReference>
<dbReference type="InterPro" id="IPR019314">
    <property type="entry name" value="BORCS6"/>
</dbReference>
<gene>
    <name evidence="3" type="ORF">SPPG_09141</name>
</gene>
<keyword evidence="4" id="KW-1185">Reference proteome</keyword>
<dbReference type="InterPro" id="IPR046465">
    <property type="entry name" value="BORCS6_C"/>
</dbReference>
<dbReference type="InParanoid" id="A0A0L0HHT7"/>
<dbReference type="OrthoDB" id="21270at2759"/>
<dbReference type="RefSeq" id="XP_016608687.1">
    <property type="nucleotide sequence ID" value="XM_016757298.1"/>
</dbReference>
<protein>
    <recommendedName>
        <fullName evidence="2">BLOC-1-related complex subunit 6 C-terminal helix domain-containing protein</fullName>
    </recommendedName>
</protein>
<evidence type="ECO:0000313" key="3">
    <source>
        <dbReference type="EMBL" id="KND00648.1"/>
    </source>
</evidence>
<feature type="region of interest" description="Disordered" evidence="1">
    <location>
        <begin position="1"/>
        <end position="24"/>
    </location>
</feature>
<dbReference type="PANTHER" id="PTHR13440">
    <property type="entry name" value="BLOC-1 RELATED COMPLEX SUBUNIT 6"/>
    <property type="match status" value="1"/>
</dbReference>
<evidence type="ECO:0000313" key="4">
    <source>
        <dbReference type="Proteomes" id="UP000053201"/>
    </source>
</evidence>
<organism evidence="3 4">
    <name type="scientific">Spizellomyces punctatus (strain DAOM BR117)</name>
    <dbReference type="NCBI Taxonomy" id="645134"/>
    <lineage>
        <taxon>Eukaryota</taxon>
        <taxon>Fungi</taxon>
        <taxon>Fungi incertae sedis</taxon>
        <taxon>Chytridiomycota</taxon>
        <taxon>Chytridiomycota incertae sedis</taxon>
        <taxon>Chytridiomycetes</taxon>
        <taxon>Spizellomycetales</taxon>
        <taxon>Spizellomycetaceae</taxon>
        <taxon>Spizellomyces</taxon>
    </lineage>
</organism>
<evidence type="ECO:0000256" key="1">
    <source>
        <dbReference type="SAM" id="MobiDB-lite"/>
    </source>
</evidence>
<dbReference type="GeneID" id="27692266"/>
<reference evidence="3 4" key="1">
    <citation type="submission" date="2009-08" db="EMBL/GenBank/DDBJ databases">
        <title>The Genome Sequence of Spizellomyces punctatus strain DAOM BR117.</title>
        <authorList>
            <consortium name="The Broad Institute Genome Sequencing Platform"/>
            <person name="Russ C."/>
            <person name="Cuomo C."/>
            <person name="Shea T."/>
            <person name="Young S.K."/>
            <person name="Zeng Q."/>
            <person name="Koehrsen M."/>
            <person name="Haas B."/>
            <person name="Borodovsky M."/>
            <person name="Guigo R."/>
            <person name="Alvarado L."/>
            <person name="Berlin A."/>
            <person name="Bochicchio J."/>
            <person name="Borenstein D."/>
            <person name="Chapman S."/>
            <person name="Chen Z."/>
            <person name="Engels R."/>
            <person name="Freedman E."/>
            <person name="Gellesch M."/>
            <person name="Goldberg J."/>
            <person name="Griggs A."/>
            <person name="Gujja S."/>
            <person name="Heiman D."/>
            <person name="Hepburn T."/>
            <person name="Howarth C."/>
            <person name="Jen D."/>
            <person name="Larson L."/>
            <person name="Lewis B."/>
            <person name="Mehta T."/>
            <person name="Park D."/>
            <person name="Pearson M."/>
            <person name="Roberts A."/>
            <person name="Saif S."/>
            <person name="Shenoy N."/>
            <person name="Sisk P."/>
            <person name="Stolte C."/>
            <person name="Sykes S."/>
            <person name="Thomson T."/>
            <person name="Walk T."/>
            <person name="White J."/>
            <person name="Yandava C."/>
            <person name="Burger G."/>
            <person name="Gray M.W."/>
            <person name="Holland P.W.H."/>
            <person name="King N."/>
            <person name="Lang F.B.F."/>
            <person name="Roger A.J."/>
            <person name="Ruiz-Trillo I."/>
            <person name="Lander E."/>
            <person name="Nusbaum C."/>
        </authorList>
    </citation>
    <scope>NUCLEOTIDE SEQUENCE [LARGE SCALE GENOMIC DNA]</scope>
    <source>
        <strain evidence="3 4">DAOM BR117</strain>
    </source>
</reference>
<dbReference type="GO" id="GO:0099078">
    <property type="term" value="C:BORC complex"/>
    <property type="evidence" value="ECO:0007669"/>
    <property type="project" value="TreeGrafter"/>
</dbReference>
<dbReference type="PANTHER" id="PTHR13440:SF7">
    <property type="entry name" value="BLOC-1 RELATED COMPLEX SUBUNIT 6"/>
    <property type="match status" value="1"/>
</dbReference>
<feature type="domain" description="BLOC-1-related complex subunit 6 C-terminal helix" evidence="2">
    <location>
        <begin position="23"/>
        <end position="122"/>
    </location>
</feature>